<dbReference type="InterPro" id="IPR045337">
    <property type="entry name" value="MmgE_PrpD_C"/>
</dbReference>
<evidence type="ECO:0000256" key="1">
    <source>
        <dbReference type="ARBA" id="ARBA00006174"/>
    </source>
</evidence>
<dbReference type="Gene3D" id="1.10.4100.10">
    <property type="entry name" value="2-methylcitrate dehydratase PrpD"/>
    <property type="match status" value="1"/>
</dbReference>
<dbReference type="KEGG" id="lri:NCTC12151_02107"/>
<dbReference type="Pfam" id="PF03972">
    <property type="entry name" value="MmgE_PrpD_N"/>
    <property type="match status" value="1"/>
</dbReference>
<accession>A0A2X4URK4</accession>
<dbReference type="InterPro" id="IPR005656">
    <property type="entry name" value="MmgE_PrpD"/>
</dbReference>
<evidence type="ECO:0000259" key="2">
    <source>
        <dbReference type="Pfam" id="PF03972"/>
    </source>
</evidence>
<dbReference type="SUPFAM" id="SSF103378">
    <property type="entry name" value="2-methylcitrate dehydratase PrpD"/>
    <property type="match status" value="1"/>
</dbReference>
<evidence type="ECO:0000259" key="3">
    <source>
        <dbReference type="Pfam" id="PF19305"/>
    </source>
</evidence>
<dbReference type="PANTHER" id="PTHR16943">
    <property type="entry name" value="2-METHYLCITRATE DEHYDRATASE-RELATED"/>
    <property type="match status" value="1"/>
</dbReference>
<feature type="domain" description="MmgE/PrpD N-terminal" evidence="2">
    <location>
        <begin position="9"/>
        <end position="248"/>
    </location>
</feature>
<dbReference type="RefSeq" id="WP_111740604.1">
    <property type="nucleotide sequence ID" value="NZ_LR698987.1"/>
</dbReference>
<reference evidence="4 5" key="1">
    <citation type="submission" date="2018-06" db="EMBL/GenBank/DDBJ databases">
        <authorList>
            <consortium name="Pathogen Informatics"/>
            <person name="Doyle S."/>
        </authorList>
    </citation>
    <scope>NUCLEOTIDE SEQUENCE [LARGE SCALE GENOMIC DNA]</scope>
    <source>
        <strain evidence="4 5">NCTC12151</strain>
    </source>
</reference>
<comment type="similarity">
    <text evidence="1">Belongs to the PrpD family.</text>
</comment>
<dbReference type="EMBL" id="LS483470">
    <property type="protein sequence ID" value="SQI41493.1"/>
    <property type="molecule type" value="Genomic_DNA"/>
</dbReference>
<dbReference type="InterPro" id="IPR036148">
    <property type="entry name" value="MmgE/PrpD_sf"/>
</dbReference>
<dbReference type="InterPro" id="IPR042183">
    <property type="entry name" value="MmgE/PrpD_sf_1"/>
</dbReference>
<protein>
    <submittedName>
        <fullName evidence="4">2-methylcitrate dehydratase</fullName>
        <ecNumber evidence="4">4.2.1.79</ecNumber>
    </submittedName>
</protein>
<dbReference type="AlphaFoldDB" id="A0A2X4URK4"/>
<proteinExistence type="inferred from homology"/>
<organism evidence="4 5">
    <name type="scientific">Leminorella richardii</name>
    <dbReference type="NCBI Taxonomy" id="158841"/>
    <lineage>
        <taxon>Bacteria</taxon>
        <taxon>Pseudomonadati</taxon>
        <taxon>Pseudomonadota</taxon>
        <taxon>Gammaproteobacteria</taxon>
        <taxon>Enterobacterales</taxon>
        <taxon>Budviciaceae</taxon>
        <taxon>Leminorella</taxon>
    </lineage>
</organism>
<dbReference type="Proteomes" id="UP000249005">
    <property type="component" value="Chromosome 1"/>
</dbReference>
<dbReference type="InterPro" id="IPR045336">
    <property type="entry name" value="MmgE_PrpD_N"/>
</dbReference>
<evidence type="ECO:0000313" key="4">
    <source>
        <dbReference type="EMBL" id="SQI41493.1"/>
    </source>
</evidence>
<keyword evidence="4" id="KW-0456">Lyase</keyword>
<dbReference type="InterPro" id="IPR042188">
    <property type="entry name" value="MmgE/PrpD_sf_2"/>
</dbReference>
<name>A0A2X4URK4_9GAMM</name>
<dbReference type="Pfam" id="PF19305">
    <property type="entry name" value="MmgE_PrpD_C"/>
    <property type="match status" value="1"/>
</dbReference>
<dbReference type="GO" id="GO:0047547">
    <property type="term" value="F:2-methylcitrate dehydratase activity"/>
    <property type="evidence" value="ECO:0007669"/>
    <property type="project" value="UniProtKB-EC"/>
</dbReference>
<dbReference type="Gene3D" id="3.30.1330.120">
    <property type="entry name" value="2-methylcitrate dehydratase PrpD"/>
    <property type="match status" value="1"/>
</dbReference>
<gene>
    <name evidence="4" type="primary">prpD_2</name>
    <name evidence="4" type="ORF">NCTC12151_02107</name>
</gene>
<dbReference type="PANTHER" id="PTHR16943:SF8">
    <property type="entry name" value="2-METHYLCITRATE DEHYDRATASE"/>
    <property type="match status" value="1"/>
</dbReference>
<keyword evidence="5" id="KW-1185">Reference proteome</keyword>
<feature type="domain" description="MmgE/PrpD C-terminal" evidence="3">
    <location>
        <begin position="274"/>
        <end position="437"/>
    </location>
</feature>
<sequence>MMTSAISARLADFIVNTRFDDIPTSIVIKTKRHILDTFGAGLAGARSDEAVKTAQVLKLLDGGGQVPLWGTGRQAMPGYAAWANGIACHAFELDDTGGCDHSGAVVIPAAMAALALCKAPISGKTFITSVVLGYDVARRALEACGAYEPHNEAGWHSTATCGTFGAAAAAGRLLGLNEEQMRWALGLAASYSGGLWAFIHDGAQSKRLHAGNAAQGGLTAALLAKEGFTGPGAIFEPVWGGFSRTFAPQSEDREAWLRELGSNWKMQRVSIKPYASCRSTHAAVDAVDELMKENELKSEDIARVEVRLNAFVEGMCGGRELEPMSRTQMSIPYAIAARLVWENVGLTAYGREQRHHPDIARVLELVELSVDDAMAADEEPTVTLVVHSGRRYVRRVDVPLGSPTHPVSEEALVAKYRSLALMVWDEQTANRLAETTLGLDDLNDMDDVVQLLATAPHSVGVFS</sequence>
<dbReference type="OrthoDB" id="9791416at2"/>
<dbReference type="EC" id="4.2.1.79" evidence="4"/>
<evidence type="ECO:0000313" key="5">
    <source>
        <dbReference type="Proteomes" id="UP000249005"/>
    </source>
</evidence>